<evidence type="ECO:0000313" key="5">
    <source>
        <dbReference type="EMBL" id="MCZ8515241.1"/>
    </source>
</evidence>
<evidence type="ECO:0000256" key="2">
    <source>
        <dbReference type="ARBA" id="ARBA00023125"/>
    </source>
</evidence>
<dbReference type="RefSeq" id="WP_269883773.1">
    <property type="nucleotide sequence ID" value="NZ_JAQAGZ010000016.1"/>
</dbReference>
<sequence>MKKLKRHLLTEEIYSIVKEEIMNRSLVPGEKVNIDQLARELQVSNIPVREALSRLAAEGLVKTVPFKGMFVMHMSLQELDEIFELRIELESLAVRKSVKEMGEQELQKLYDHMLQWKSAKLDTLDEKLSYVHLMNEGLHGLILKHCGNEMLMQLVKMYIERINRYLTLLNPEMHLQLVEQEWEEHWDVILALKKRNVEQSVEKMQIHLRQSHLRNRELILQKDHPLLDPF</sequence>
<dbReference type="Gene3D" id="1.20.120.530">
    <property type="entry name" value="GntR ligand-binding domain-like"/>
    <property type="match status" value="1"/>
</dbReference>
<protein>
    <submittedName>
        <fullName evidence="5">GntR family transcriptional regulator</fullName>
    </submittedName>
</protein>
<keyword evidence="1" id="KW-0805">Transcription regulation</keyword>
<dbReference type="InterPro" id="IPR036390">
    <property type="entry name" value="WH_DNA-bd_sf"/>
</dbReference>
<evidence type="ECO:0000259" key="4">
    <source>
        <dbReference type="PROSITE" id="PS50949"/>
    </source>
</evidence>
<keyword evidence="6" id="KW-1185">Reference proteome</keyword>
<gene>
    <name evidence="5" type="ORF">O9H85_23050</name>
</gene>
<name>A0ABT4QEQ3_9BACL</name>
<proteinExistence type="predicted"/>
<reference evidence="5 6" key="1">
    <citation type="submission" date="2022-12" db="EMBL/GenBank/DDBJ databases">
        <title>Draft genome sequence of Paenibacillus sp. dW9.</title>
        <authorList>
            <person name="Choi E.-W."/>
            <person name="Kim D.-U."/>
        </authorList>
    </citation>
    <scope>NUCLEOTIDE SEQUENCE [LARGE SCALE GENOMIC DNA]</scope>
    <source>
        <strain evidence="6">dW9</strain>
    </source>
</reference>
<feature type="domain" description="HTH gntR-type" evidence="4">
    <location>
        <begin position="7"/>
        <end position="74"/>
    </location>
</feature>
<keyword evidence="2" id="KW-0238">DNA-binding</keyword>
<dbReference type="SMART" id="SM00895">
    <property type="entry name" value="FCD"/>
    <property type="match status" value="1"/>
</dbReference>
<accession>A0ABT4QEQ3</accession>
<dbReference type="Pfam" id="PF00392">
    <property type="entry name" value="GntR"/>
    <property type="match status" value="1"/>
</dbReference>
<dbReference type="SUPFAM" id="SSF48008">
    <property type="entry name" value="GntR ligand-binding domain-like"/>
    <property type="match status" value="1"/>
</dbReference>
<dbReference type="PANTHER" id="PTHR43537">
    <property type="entry name" value="TRANSCRIPTIONAL REGULATOR, GNTR FAMILY"/>
    <property type="match status" value="1"/>
</dbReference>
<dbReference type="InterPro" id="IPR011711">
    <property type="entry name" value="GntR_C"/>
</dbReference>
<dbReference type="CDD" id="cd07377">
    <property type="entry name" value="WHTH_GntR"/>
    <property type="match status" value="1"/>
</dbReference>
<dbReference type="Proteomes" id="UP001527882">
    <property type="component" value="Unassembled WGS sequence"/>
</dbReference>
<evidence type="ECO:0000256" key="3">
    <source>
        <dbReference type="ARBA" id="ARBA00023163"/>
    </source>
</evidence>
<dbReference type="Pfam" id="PF07729">
    <property type="entry name" value="FCD"/>
    <property type="match status" value="1"/>
</dbReference>
<dbReference type="InterPro" id="IPR036388">
    <property type="entry name" value="WH-like_DNA-bd_sf"/>
</dbReference>
<dbReference type="InterPro" id="IPR008920">
    <property type="entry name" value="TF_FadR/GntR_C"/>
</dbReference>
<comment type="caution">
    <text evidence="5">The sequence shown here is derived from an EMBL/GenBank/DDBJ whole genome shotgun (WGS) entry which is preliminary data.</text>
</comment>
<organism evidence="5 6">
    <name type="scientific">Paenibacillus gyeongsangnamensis</name>
    <dbReference type="NCBI Taxonomy" id="3388067"/>
    <lineage>
        <taxon>Bacteria</taxon>
        <taxon>Bacillati</taxon>
        <taxon>Bacillota</taxon>
        <taxon>Bacilli</taxon>
        <taxon>Bacillales</taxon>
        <taxon>Paenibacillaceae</taxon>
        <taxon>Paenibacillus</taxon>
    </lineage>
</organism>
<evidence type="ECO:0000256" key="1">
    <source>
        <dbReference type="ARBA" id="ARBA00023015"/>
    </source>
</evidence>
<dbReference type="Gene3D" id="1.10.10.10">
    <property type="entry name" value="Winged helix-like DNA-binding domain superfamily/Winged helix DNA-binding domain"/>
    <property type="match status" value="1"/>
</dbReference>
<dbReference type="PROSITE" id="PS50949">
    <property type="entry name" value="HTH_GNTR"/>
    <property type="match status" value="1"/>
</dbReference>
<keyword evidence="3" id="KW-0804">Transcription</keyword>
<dbReference type="SUPFAM" id="SSF46785">
    <property type="entry name" value="Winged helix' DNA-binding domain"/>
    <property type="match status" value="1"/>
</dbReference>
<dbReference type="EMBL" id="JAQAGZ010000016">
    <property type="protein sequence ID" value="MCZ8515241.1"/>
    <property type="molecule type" value="Genomic_DNA"/>
</dbReference>
<dbReference type="SMART" id="SM00345">
    <property type="entry name" value="HTH_GNTR"/>
    <property type="match status" value="1"/>
</dbReference>
<dbReference type="PANTHER" id="PTHR43537:SF5">
    <property type="entry name" value="UXU OPERON TRANSCRIPTIONAL REGULATOR"/>
    <property type="match status" value="1"/>
</dbReference>
<evidence type="ECO:0000313" key="6">
    <source>
        <dbReference type="Proteomes" id="UP001527882"/>
    </source>
</evidence>
<dbReference type="InterPro" id="IPR000524">
    <property type="entry name" value="Tscrpt_reg_HTH_GntR"/>
</dbReference>